<reference evidence="2" key="1">
    <citation type="submission" date="2018-04" db="EMBL/GenBank/DDBJ databases">
        <authorList>
            <person name="Cornet L."/>
        </authorList>
    </citation>
    <scope>NUCLEOTIDE SEQUENCE [LARGE SCALE GENOMIC DNA]</scope>
</reference>
<gene>
    <name evidence="1" type="ORF">DCF25_10440</name>
</gene>
<organism evidence="1 2">
    <name type="scientific">Leptolyngbya foveolarum</name>
    <dbReference type="NCBI Taxonomy" id="47253"/>
    <lineage>
        <taxon>Bacteria</taxon>
        <taxon>Bacillati</taxon>
        <taxon>Cyanobacteriota</taxon>
        <taxon>Cyanophyceae</taxon>
        <taxon>Leptolyngbyales</taxon>
        <taxon>Leptolyngbyaceae</taxon>
        <taxon>Leptolyngbya group</taxon>
        <taxon>Leptolyngbya</taxon>
    </lineage>
</organism>
<accession>A0A2W4UAH6</accession>
<reference evidence="1 2" key="2">
    <citation type="submission" date="2018-06" db="EMBL/GenBank/DDBJ databases">
        <title>Metagenomic assembly of (sub)arctic Cyanobacteria and their associated microbiome from non-axenic cultures.</title>
        <authorList>
            <person name="Baurain D."/>
        </authorList>
    </citation>
    <scope>NUCLEOTIDE SEQUENCE [LARGE SCALE GENOMIC DNA]</scope>
    <source>
        <strain evidence="1">ULC129bin1</strain>
    </source>
</reference>
<evidence type="ECO:0000313" key="1">
    <source>
        <dbReference type="EMBL" id="PZO17903.1"/>
    </source>
</evidence>
<dbReference type="Proteomes" id="UP000249354">
    <property type="component" value="Unassembled WGS sequence"/>
</dbReference>
<protein>
    <submittedName>
        <fullName evidence="1">Uncharacterized protein</fullName>
    </submittedName>
</protein>
<proteinExistence type="predicted"/>
<comment type="caution">
    <text evidence="1">The sequence shown here is derived from an EMBL/GenBank/DDBJ whole genome shotgun (WGS) entry which is preliminary data.</text>
</comment>
<evidence type="ECO:0000313" key="2">
    <source>
        <dbReference type="Proteomes" id="UP000249354"/>
    </source>
</evidence>
<sequence>MALPLCKAVRSLSNDIRELQRELTSISAPESRQDAAKTVPQRIAQLQLEFQKIITGLNQVSLTPEVEQRLRPCQTEGHRRLQLLGVGAMRLRAAKKAETIVSVRSQIKDHLTQLERFVDAMVADLCD</sequence>
<dbReference type="AlphaFoldDB" id="A0A2W4UAH6"/>
<dbReference type="EMBL" id="QBMC01000061">
    <property type="protein sequence ID" value="PZO17903.1"/>
    <property type="molecule type" value="Genomic_DNA"/>
</dbReference>
<name>A0A2W4UAH6_9CYAN</name>